<evidence type="ECO:0000256" key="1">
    <source>
        <dbReference type="ARBA" id="ARBA00022485"/>
    </source>
</evidence>
<comment type="caution">
    <text evidence="6">The sequence shown here is derived from an EMBL/GenBank/DDBJ whole genome shotgun (WGS) entry which is preliminary data.</text>
</comment>
<dbReference type="PANTHER" id="PTHR43498">
    <property type="entry name" value="FERREDOXIN:COB-COM HETERODISULFIDE REDUCTASE SUBUNIT A"/>
    <property type="match status" value="1"/>
</dbReference>
<dbReference type="EC" id="1.-.-.-" evidence="6"/>
<evidence type="ECO:0000256" key="4">
    <source>
        <dbReference type="ARBA" id="ARBA00023004"/>
    </source>
</evidence>
<sequence>MTGPCGSYDLVVYRATPAGIIAAITASRLKLDCLLVEPTGRIGGMMTSGLNAADILNDSLINGVALEFFRNIRDEYGMSVLPARIESRIALKVFRRMLAESRVQLALNNDIGAVTRQGATITSCMLGTEWVAGRWWMDASYEGDLMHKAGVPFRVGREAADEFGESFAGRQAFRPMLPWASRMVIDPRQDGRLLAHVQPPSRTALGAGDDDVQSYCIRPTLTALPANRVTIEPPRDFDFSQFELFRRLGRSMRIGRVAAKAIPLLGTTWKSAYFNLAELPGGKVDMNSGPAAPLNNPTLTRGWLDATMAQRAEKANEFARYTQALLWFIQTDVSVPQGVRDFFGAYGLPADEYPETGHLPPDVYVREGRRLNGARVFRQQDVETGGADPGDAIAEAKYHLDCKPVNWRSNHTGTNVVREGMFFTQDAHRYSLPAWILLPDPAACRNFFSLCGVSATHVAFGSIRMEPTWMELGSAAAIIAHLADQRGCLPHDIPGADVRRLRDDRFYQWPAPKFLTAKLREKVTGYYRRIAKV</sequence>
<name>A0ABW4E2A6_9RHOB</name>
<dbReference type="EMBL" id="JBHTOQ010000032">
    <property type="protein sequence ID" value="MFD1482610.1"/>
    <property type="molecule type" value="Genomic_DNA"/>
</dbReference>
<keyword evidence="1" id="KW-0004">4Fe-4S</keyword>
<keyword evidence="5" id="KW-0411">Iron-sulfur</keyword>
<dbReference type="Pfam" id="PF12831">
    <property type="entry name" value="FAD_oxidored"/>
    <property type="match status" value="1"/>
</dbReference>
<dbReference type="RefSeq" id="WP_131574185.1">
    <property type="nucleotide sequence ID" value="NZ_CBCSAJ010000036.1"/>
</dbReference>
<proteinExistence type="predicted"/>
<evidence type="ECO:0000256" key="2">
    <source>
        <dbReference type="ARBA" id="ARBA00022723"/>
    </source>
</evidence>
<reference evidence="7" key="1">
    <citation type="journal article" date="2019" name="Int. J. Syst. Evol. Microbiol.">
        <title>The Global Catalogue of Microorganisms (GCM) 10K type strain sequencing project: providing services to taxonomists for standard genome sequencing and annotation.</title>
        <authorList>
            <consortium name="The Broad Institute Genomics Platform"/>
            <consortium name="The Broad Institute Genome Sequencing Center for Infectious Disease"/>
            <person name="Wu L."/>
            <person name="Ma J."/>
        </authorList>
    </citation>
    <scope>NUCLEOTIDE SEQUENCE [LARGE SCALE GENOMIC DNA]</scope>
    <source>
        <strain evidence="7">CCM 8875</strain>
    </source>
</reference>
<dbReference type="GO" id="GO:0016491">
    <property type="term" value="F:oxidoreductase activity"/>
    <property type="evidence" value="ECO:0007669"/>
    <property type="project" value="UniProtKB-KW"/>
</dbReference>
<keyword evidence="4" id="KW-0408">Iron</keyword>
<keyword evidence="7" id="KW-1185">Reference proteome</keyword>
<keyword evidence="3 6" id="KW-0560">Oxidoreductase</keyword>
<organism evidence="6 7">
    <name type="scientific">Paracoccus nototheniae</name>
    <dbReference type="NCBI Taxonomy" id="2489002"/>
    <lineage>
        <taxon>Bacteria</taxon>
        <taxon>Pseudomonadati</taxon>
        <taxon>Pseudomonadota</taxon>
        <taxon>Alphaproteobacteria</taxon>
        <taxon>Rhodobacterales</taxon>
        <taxon>Paracoccaceae</taxon>
        <taxon>Paracoccus</taxon>
    </lineage>
</organism>
<evidence type="ECO:0000313" key="7">
    <source>
        <dbReference type="Proteomes" id="UP001597302"/>
    </source>
</evidence>
<dbReference type="Proteomes" id="UP001597302">
    <property type="component" value="Unassembled WGS sequence"/>
</dbReference>
<dbReference type="SUPFAM" id="SSF51905">
    <property type="entry name" value="FAD/NAD(P)-binding domain"/>
    <property type="match status" value="1"/>
</dbReference>
<keyword evidence="2" id="KW-0479">Metal-binding</keyword>
<gene>
    <name evidence="6" type="ORF">ACFQ5P_15040</name>
</gene>
<evidence type="ECO:0000256" key="5">
    <source>
        <dbReference type="ARBA" id="ARBA00023014"/>
    </source>
</evidence>
<protein>
    <submittedName>
        <fullName evidence="6">FAD-dependent oxidoreductase</fullName>
        <ecNumber evidence="6">1.-.-.-</ecNumber>
    </submittedName>
</protein>
<dbReference type="PANTHER" id="PTHR43498:SF1">
    <property type="entry name" value="COB--COM HETERODISULFIDE REDUCTASE IRON-SULFUR SUBUNIT A"/>
    <property type="match status" value="1"/>
</dbReference>
<accession>A0ABW4E2A6</accession>
<evidence type="ECO:0000256" key="3">
    <source>
        <dbReference type="ARBA" id="ARBA00023002"/>
    </source>
</evidence>
<evidence type="ECO:0000313" key="6">
    <source>
        <dbReference type="EMBL" id="MFD1482610.1"/>
    </source>
</evidence>
<dbReference type="InterPro" id="IPR036188">
    <property type="entry name" value="FAD/NAD-bd_sf"/>
</dbReference>
<dbReference type="InterPro" id="IPR039650">
    <property type="entry name" value="HdrA-like"/>
</dbReference>